<organism evidence="1 2">
    <name type="scientific">Nicotiana tabacum</name>
    <name type="common">Common tobacco</name>
    <dbReference type="NCBI Taxonomy" id="4097"/>
    <lineage>
        <taxon>Eukaryota</taxon>
        <taxon>Viridiplantae</taxon>
        <taxon>Streptophyta</taxon>
        <taxon>Embryophyta</taxon>
        <taxon>Tracheophyta</taxon>
        <taxon>Spermatophyta</taxon>
        <taxon>Magnoliopsida</taxon>
        <taxon>eudicotyledons</taxon>
        <taxon>Gunneridae</taxon>
        <taxon>Pentapetalae</taxon>
        <taxon>asterids</taxon>
        <taxon>lamiids</taxon>
        <taxon>Solanales</taxon>
        <taxon>Solanaceae</taxon>
        <taxon>Nicotianoideae</taxon>
        <taxon>Nicotianeae</taxon>
        <taxon>Nicotiana</taxon>
    </lineage>
</organism>
<keyword evidence="1" id="KW-1185">Reference proteome</keyword>
<evidence type="ECO:0000313" key="2">
    <source>
        <dbReference type="RefSeq" id="XP_075106145.1"/>
    </source>
</evidence>
<sequence length="141" mass="16760">MDIRLGVTANKICNTFCSVWVFFSSFLVHGFLLCSFWCLCLLGETKLLTFLLRSVQLTHLQKKFSTVRTCNVVKMYLEPRYNQCTRGRRHTLTPLRFGFGSHQCAPEFKEIKLLKARLKRLAYLFWVHWLCTWYRGQRRKG</sequence>
<evidence type="ECO:0000313" key="1">
    <source>
        <dbReference type="Proteomes" id="UP000790787"/>
    </source>
</evidence>
<accession>A0AC58U9H3</accession>
<name>A0AC58U9H3_TOBAC</name>
<gene>
    <name evidence="2" type="primary">LOC107789466</name>
</gene>
<proteinExistence type="predicted"/>
<dbReference type="RefSeq" id="XP_075106145.1">
    <property type="nucleotide sequence ID" value="XM_075250044.1"/>
</dbReference>
<protein>
    <submittedName>
        <fullName evidence="2">Uncharacterized protein LOC107789466 isoform X1</fullName>
    </submittedName>
</protein>
<dbReference type="Proteomes" id="UP000790787">
    <property type="component" value="Chromosome 3"/>
</dbReference>
<reference evidence="2" key="2">
    <citation type="submission" date="2025-08" db="UniProtKB">
        <authorList>
            <consortium name="RefSeq"/>
        </authorList>
    </citation>
    <scope>IDENTIFICATION</scope>
    <source>
        <tissue evidence="2">Leaf</tissue>
    </source>
</reference>
<reference evidence="1" key="1">
    <citation type="journal article" date="2014" name="Nat. Commun.">
        <title>The tobacco genome sequence and its comparison with those of tomato and potato.</title>
        <authorList>
            <person name="Sierro N."/>
            <person name="Battey J.N."/>
            <person name="Ouadi S."/>
            <person name="Bakaher N."/>
            <person name="Bovet L."/>
            <person name="Willig A."/>
            <person name="Goepfert S."/>
            <person name="Peitsch M.C."/>
            <person name="Ivanov N.V."/>
        </authorList>
    </citation>
    <scope>NUCLEOTIDE SEQUENCE [LARGE SCALE GENOMIC DNA]</scope>
</reference>